<name>A0A6J6VYU5_9ZZZZ</name>
<gene>
    <name evidence="1" type="ORF">UFOPK2761_03722</name>
</gene>
<dbReference type="EMBL" id="CAEZYQ010000070">
    <property type="protein sequence ID" value="CAB4776559.1"/>
    <property type="molecule type" value="Genomic_DNA"/>
</dbReference>
<evidence type="ECO:0000313" key="1">
    <source>
        <dbReference type="EMBL" id="CAB4776559.1"/>
    </source>
</evidence>
<proteinExistence type="predicted"/>
<dbReference type="SUPFAM" id="SSF89360">
    <property type="entry name" value="HesB-like domain"/>
    <property type="match status" value="1"/>
</dbReference>
<protein>
    <submittedName>
        <fullName evidence="1">Unannotated protein</fullName>
    </submittedName>
</protein>
<accession>A0A6J6VYU5</accession>
<organism evidence="1">
    <name type="scientific">freshwater metagenome</name>
    <dbReference type="NCBI Taxonomy" id="449393"/>
    <lineage>
        <taxon>unclassified sequences</taxon>
        <taxon>metagenomes</taxon>
        <taxon>ecological metagenomes</taxon>
    </lineage>
</organism>
<dbReference type="Gene3D" id="2.60.300.12">
    <property type="entry name" value="HesB-like domain"/>
    <property type="match status" value="1"/>
</dbReference>
<reference evidence="1" key="1">
    <citation type="submission" date="2020-05" db="EMBL/GenBank/DDBJ databases">
        <authorList>
            <person name="Chiriac C."/>
            <person name="Salcher M."/>
            <person name="Ghai R."/>
            <person name="Kavagutti S V."/>
        </authorList>
    </citation>
    <scope>NUCLEOTIDE SEQUENCE</scope>
</reference>
<dbReference type="InterPro" id="IPR035903">
    <property type="entry name" value="HesB-like_dom_sf"/>
</dbReference>
<sequence length="94" mass="9586">MLTLTQNATLIVKEIADQQGGAAGSGLRISAEPGPEVGLNVTTAETAEPGDQVLEQDGATVYLDENAASMLDDKVLDAAVDEGGRVEFALGVQG</sequence>
<dbReference type="AlphaFoldDB" id="A0A6J6VYU5"/>